<proteinExistence type="predicted"/>
<feature type="compositionally biased region" description="Basic and acidic residues" evidence="1">
    <location>
        <begin position="289"/>
        <end position="298"/>
    </location>
</feature>
<sequence length="298" mass="32734">MLYPFSLFASASTLLLAATAVVASPLQARDDVMTPTPGVQVMIKSGQDFCLFLPPKPGLEVAPYESEGKPFCSEAGAITGAQKFPEGFITVAHYAKKENSYEQVTGFFNRDAYHLLATDGGGQYDNHASGKPTGATCQGYNYFVSMIEPDIERFCIRCCQSKADCPTGRSEYGCLRIIEGDYSKDDDGTAEHQDNSYLEEPVHSAWEALPGAVRTLEQQTDDHIPQEQIKEQWNSFLNDLQASYPESADAVKDLQSATANITTEQEWKELIDALHRNIDSSSSSSTSTDADHDNQATW</sequence>
<keyword evidence="2" id="KW-0732">Signal</keyword>
<dbReference type="AlphaFoldDB" id="A0A077WBZ6"/>
<dbReference type="EMBL" id="LK023314">
    <property type="protein sequence ID" value="CDS04114.1"/>
    <property type="molecule type" value="Genomic_DNA"/>
</dbReference>
<gene>
    <name evidence="3" type="ORF">LRAMOSA07069</name>
</gene>
<protein>
    <submittedName>
        <fullName evidence="3">Uncharacterized protein</fullName>
    </submittedName>
</protein>
<feature type="signal peptide" evidence="2">
    <location>
        <begin position="1"/>
        <end position="23"/>
    </location>
</feature>
<accession>A0A077WBZ6</accession>
<reference evidence="3" key="1">
    <citation type="journal article" date="2014" name="Genome Announc.">
        <title>De novo whole-genome sequence and genome annotation of Lichtheimia ramosa.</title>
        <authorList>
            <person name="Linde J."/>
            <person name="Schwartze V."/>
            <person name="Binder U."/>
            <person name="Lass-Florl C."/>
            <person name="Voigt K."/>
            <person name="Horn F."/>
        </authorList>
    </citation>
    <scope>NUCLEOTIDE SEQUENCE</scope>
    <source>
        <strain evidence="3">JMRC FSU:6197</strain>
    </source>
</reference>
<evidence type="ECO:0000313" key="3">
    <source>
        <dbReference type="EMBL" id="CDS04114.1"/>
    </source>
</evidence>
<feature type="chain" id="PRO_5001726222" evidence="2">
    <location>
        <begin position="24"/>
        <end position="298"/>
    </location>
</feature>
<evidence type="ECO:0000256" key="2">
    <source>
        <dbReference type="SAM" id="SignalP"/>
    </source>
</evidence>
<feature type="region of interest" description="Disordered" evidence="1">
    <location>
        <begin position="278"/>
        <end position="298"/>
    </location>
</feature>
<dbReference type="OrthoDB" id="3044029at2759"/>
<organism evidence="3">
    <name type="scientific">Lichtheimia ramosa</name>
    <dbReference type="NCBI Taxonomy" id="688394"/>
    <lineage>
        <taxon>Eukaryota</taxon>
        <taxon>Fungi</taxon>
        <taxon>Fungi incertae sedis</taxon>
        <taxon>Mucoromycota</taxon>
        <taxon>Mucoromycotina</taxon>
        <taxon>Mucoromycetes</taxon>
        <taxon>Mucorales</taxon>
        <taxon>Lichtheimiaceae</taxon>
        <taxon>Lichtheimia</taxon>
    </lineage>
</organism>
<evidence type="ECO:0000256" key="1">
    <source>
        <dbReference type="SAM" id="MobiDB-lite"/>
    </source>
</evidence>
<name>A0A077WBZ6_9FUNG</name>